<dbReference type="Pfam" id="PF15185">
    <property type="entry name" value="BMF"/>
    <property type="match status" value="1"/>
</dbReference>
<dbReference type="RefSeq" id="XP_007891385.1">
    <property type="nucleotide sequence ID" value="XM_007893194.2"/>
</dbReference>
<reference evidence="3" key="3">
    <citation type="journal article" date="2014" name="Nature">
        <title>Elephant shark genome provides unique insights into gnathostome evolution.</title>
        <authorList>
            <consortium name="International Elephant Shark Genome Sequencing Consortium"/>
            <person name="Venkatesh B."/>
            <person name="Lee A.P."/>
            <person name="Ravi V."/>
            <person name="Maurya A.K."/>
            <person name="Lian M.M."/>
            <person name="Swann J.B."/>
            <person name="Ohta Y."/>
            <person name="Flajnik M.F."/>
            <person name="Sutoh Y."/>
            <person name="Kasahara M."/>
            <person name="Hoon S."/>
            <person name="Gangu V."/>
            <person name="Roy S.W."/>
            <person name="Irimia M."/>
            <person name="Korzh V."/>
            <person name="Kondrychyn I."/>
            <person name="Lim Z.W."/>
            <person name="Tay B.H."/>
            <person name="Tohari S."/>
            <person name="Kong K.W."/>
            <person name="Ho S."/>
            <person name="Lorente-Galdos B."/>
            <person name="Quilez J."/>
            <person name="Marques-Bonet T."/>
            <person name="Raney B.J."/>
            <person name="Ingham P.W."/>
            <person name="Tay A."/>
            <person name="Hillier L.W."/>
            <person name="Minx P."/>
            <person name="Boehm T."/>
            <person name="Wilson R.K."/>
            <person name="Brenner S."/>
            <person name="Warren W.C."/>
        </authorList>
    </citation>
    <scope>NUCLEOTIDE SEQUENCE [LARGE SCALE GENOMIC DNA]</scope>
</reference>
<reference evidence="2" key="4">
    <citation type="submission" date="2025-08" db="UniProtKB">
        <authorList>
            <consortium name="Ensembl"/>
        </authorList>
    </citation>
    <scope>IDENTIFICATION</scope>
</reference>
<feature type="region of interest" description="Disordered" evidence="1">
    <location>
        <begin position="1"/>
        <end position="36"/>
    </location>
</feature>
<dbReference type="PANTHER" id="PTHR32014:SF2">
    <property type="entry name" value="BCL-2-MODIFYING FACTOR"/>
    <property type="match status" value="1"/>
</dbReference>
<dbReference type="KEGG" id="cmk:103178447"/>
<reference evidence="3" key="1">
    <citation type="journal article" date="2006" name="Science">
        <title>Ancient noncoding elements conserved in the human genome.</title>
        <authorList>
            <person name="Venkatesh B."/>
            <person name="Kirkness E.F."/>
            <person name="Loh Y.H."/>
            <person name="Halpern A.L."/>
            <person name="Lee A.P."/>
            <person name="Johnson J."/>
            <person name="Dandona N."/>
            <person name="Viswanathan L.D."/>
            <person name="Tay A."/>
            <person name="Venter J.C."/>
            <person name="Strausberg R.L."/>
            <person name="Brenner S."/>
        </authorList>
    </citation>
    <scope>NUCLEOTIDE SEQUENCE [LARGE SCALE GENOMIC DNA]</scope>
</reference>
<dbReference type="InterPro" id="IPR028192">
    <property type="entry name" value="BMF"/>
</dbReference>
<name>A0A4W3JXA1_CALMI</name>
<dbReference type="CTD" id="751764"/>
<dbReference type="GO" id="GO:0010507">
    <property type="term" value="P:negative regulation of autophagy"/>
    <property type="evidence" value="ECO:0007669"/>
    <property type="project" value="TreeGrafter"/>
</dbReference>
<dbReference type="GeneTree" id="ENSGT00390000017896"/>
<reference evidence="2" key="5">
    <citation type="submission" date="2025-09" db="UniProtKB">
        <authorList>
            <consortium name="Ensembl"/>
        </authorList>
    </citation>
    <scope>IDENTIFICATION</scope>
</reference>
<dbReference type="AlphaFoldDB" id="A0A4W3JXA1"/>
<dbReference type="STRING" id="7868.ENSCMIP00000043746"/>
<feature type="compositionally biased region" description="Polar residues" evidence="1">
    <location>
        <begin position="27"/>
        <end position="36"/>
    </location>
</feature>
<dbReference type="InParanoid" id="A0A4W3JXA1"/>
<evidence type="ECO:0000313" key="2">
    <source>
        <dbReference type="Ensembl" id="ENSCMIP00000043746.1"/>
    </source>
</evidence>
<dbReference type="GO" id="GO:0016459">
    <property type="term" value="C:myosin complex"/>
    <property type="evidence" value="ECO:0007669"/>
    <property type="project" value="TreeGrafter"/>
</dbReference>
<evidence type="ECO:0000313" key="3">
    <source>
        <dbReference type="Proteomes" id="UP000314986"/>
    </source>
</evidence>
<sequence>MDLSDTEELDSDDEVFAQDLTAPDSGYSDNTSGTHESLTWRATRSRLRSPINSVHFCGPGCGRQVQCDKATQTPTSIPGSDLAEPSLPGGVGAHPRRLFYGNAGYRLGSPEVFEVPRSSGLPHQGRGDGMPMELQPEDRVEVGIGRKLQQIGDQFHSSCMERHHRMENHVDQPFWWRLLVLLFAMIFDPEENRAMPGQR</sequence>
<organism evidence="2 3">
    <name type="scientific">Callorhinchus milii</name>
    <name type="common">Ghost shark</name>
    <dbReference type="NCBI Taxonomy" id="7868"/>
    <lineage>
        <taxon>Eukaryota</taxon>
        <taxon>Metazoa</taxon>
        <taxon>Chordata</taxon>
        <taxon>Craniata</taxon>
        <taxon>Vertebrata</taxon>
        <taxon>Chondrichthyes</taxon>
        <taxon>Holocephali</taxon>
        <taxon>Chimaeriformes</taxon>
        <taxon>Callorhinchidae</taxon>
        <taxon>Callorhinchus</taxon>
    </lineage>
</organism>
<dbReference type="RefSeq" id="XP_007891387.1">
    <property type="nucleotide sequence ID" value="XM_007893196.2"/>
</dbReference>
<evidence type="ECO:0008006" key="4">
    <source>
        <dbReference type="Google" id="ProtNLM"/>
    </source>
</evidence>
<gene>
    <name evidence="2" type="primary">bmf2</name>
</gene>
<accession>A0A4W3JXA1</accession>
<dbReference type="GO" id="GO:0006915">
    <property type="term" value="P:apoptotic process"/>
    <property type="evidence" value="ECO:0007669"/>
    <property type="project" value="InterPro"/>
</dbReference>
<feature type="region of interest" description="Disordered" evidence="1">
    <location>
        <begin position="68"/>
        <end position="88"/>
    </location>
</feature>
<keyword evidence="3" id="KW-1185">Reference proteome</keyword>
<feature type="compositionally biased region" description="Acidic residues" evidence="1">
    <location>
        <begin position="1"/>
        <end position="16"/>
    </location>
</feature>
<dbReference type="GeneID" id="103178447"/>
<evidence type="ECO:0000256" key="1">
    <source>
        <dbReference type="SAM" id="MobiDB-lite"/>
    </source>
</evidence>
<dbReference type="Proteomes" id="UP000314986">
    <property type="component" value="Unassembled WGS sequence"/>
</dbReference>
<dbReference type="GO" id="GO:0043065">
    <property type="term" value="P:positive regulation of apoptotic process"/>
    <property type="evidence" value="ECO:0007669"/>
    <property type="project" value="TreeGrafter"/>
</dbReference>
<dbReference type="OrthoDB" id="9934797at2759"/>
<protein>
    <recommendedName>
        <fullName evidence="4">Bcl-2-modifying factor</fullName>
    </recommendedName>
</protein>
<dbReference type="Ensembl" id="ENSCMIT00000044370.1">
    <property type="protein sequence ID" value="ENSCMIP00000043746.1"/>
    <property type="gene ID" value="ENSCMIG00000018131.1"/>
</dbReference>
<proteinExistence type="predicted"/>
<feature type="compositionally biased region" description="Polar residues" evidence="1">
    <location>
        <begin position="69"/>
        <end position="78"/>
    </location>
</feature>
<reference evidence="3" key="2">
    <citation type="journal article" date="2007" name="PLoS Biol.">
        <title>Survey sequencing and comparative analysis of the elephant shark (Callorhinchus milii) genome.</title>
        <authorList>
            <person name="Venkatesh B."/>
            <person name="Kirkness E.F."/>
            <person name="Loh Y.H."/>
            <person name="Halpern A.L."/>
            <person name="Lee A.P."/>
            <person name="Johnson J."/>
            <person name="Dandona N."/>
            <person name="Viswanathan L.D."/>
            <person name="Tay A."/>
            <person name="Venter J.C."/>
            <person name="Strausberg R.L."/>
            <person name="Brenner S."/>
        </authorList>
    </citation>
    <scope>NUCLEOTIDE SEQUENCE [LARGE SCALE GENOMIC DNA]</scope>
</reference>
<dbReference type="PANTHER" id="PTHR32014">
    <property type="entry name" value="BCL-2-MODIFYING FACTOR"/>
    <property type="match status" value="1"/>
</dbReference>